<organism evidence="1 2">
    <name type="scientific">Nocardia otitidiscaviarum</name>
    <dbReference type="NCBI Taxonomy" id="1823"/>
    <lineage>
        <taxon>Bacteria</taxon>
        <taxon>Bacillati</taxon>
        <taxon>Actinomycetota</taxon>
        <taxon>Actinomycetes</taxon>
        <taxon>Mycobacteriales</taxon>
        <taxon>Nocardiaceae</taxon>
        <taxon>Nocardia</taxon>
    </lineage>
</organism>
<gene>
    <name evidence="1" type="ORF">NCTC1934_02639</name>
</gene>
<dbReference type="OrthoDB" id="4556358at2"/>
<evidence type="ECO:0000313" key="2">
    <source>
        <dbReference type="Proteomes" id="UP000255467"/>
    </source>
</evidence>
<evidence type="ECO:0000313" key="1">
    <source>
        <dbReference type="EMBL" id="SUA76637.1"/>
    </source>
</evidence>
<dbReference type="RefSeq" id="WP_039809880.1">
    <property type="nucleotide sequence ID" value="NZ_UGRY01000002.1"/>
</dbReference>
<sequence>MTRSQEAARERIRSAFEEVLAQGLRRDSVRGATDEEIVRYANRQQVAHVPVAVREVFRLIGGGPGLWFDGTDFGVESGIDDTVKRGVVSRVYGRTESEMRDPAGMLVLSAHQGYLFHGIDGADLALDDPPVWEIGDDRVVRRWDSTSAWFTEMEPLVESRRRELERYDRDGRPRPSWARFILPRTASTPPVTDPGIRIGDTVERVFAAGLRRDSVVGASDTAIDRFAAEQGVRQVPSAVRATLRLLGEQPGFWLHPMTFGVHGIDGPVKHHVLEVVGGMDHGLRDPAGMLVLAAYPGQTYHVVDGADLTHEDPPVWEIGEGERTRRVRAMWGSTTGWLDAMAPDVPRARRTVRRAVEQGRPLPEWARFIEEATDR</sequence>
<protein>
    <submittedName>
        <fullName evidence="1">Uncharacterized protein</fullName>
    </submittedName>
</protein>
<dbReference type="AlphaFoldDB" id="A0A378YJI7"/>
<proteinExistence type="predicted"/>
<dbReference type="STRING" id="1406858.GCA_000710895_07273"/>
<accession>A0A378YJI7</accession>
<name>A0A378YJI7_9NOCA</name>
<reference evidence="1 2" key="1">
    <citation type="submission" date="2018-06" db="EMBL/GenBank/DDBJ databases">
        <authorList>
            <consortium name="Pathogen Informatics"/>
            <person name="Doyle S."/>
        </authorList>
    </citation>
    <scope>NUCLEOTIDE SEQUENCE [LARGE SCALE GENOMIC DNA]</scope>
    <source>
        <strain evidence="1 2">NCTC1934</strain>
    </source>
</reference>
<dbReference type="EMBL" id="UGRY01000002">
    <property type="protein sequence ID" value="SUA76637.1"/>
    <property type="molecule type" value="Genomic_DNA"/>
</dbReference>
<keyword evidence="2" id="KW-1185">Reference proteome</keyword>
<dbReference type="Proteomes" id="UP000255467">
    <property type="component" value="Unassembled WGS sequence"/>
</dbReference>